<evidence type="ECO:0000313" key="15">
    <source>
        <dbReference type="Proteomes" id="UP000640426"/>
    </source>
</evidence>
<keyword evidence="15" id="KW-1185">Reference proteome</keyword>
<keyword evidence="11" id="KW-0472">Membrane</keyword>
<evidence type="ECO:0000256" key="11">
    <source>
        <dbReference type="ARBA" id="ARBA00022989"/>
    </source>
</evidence>
<name>A0ABS0XLM9_9SPHN</name>
<evidence type="ECO:0000256" key="2">
    <source>
        <dbReference type="ARBA" id="ARBA00004651"/>
    </source>
</evidence>
<dbReference type="InterPro" id="IPR017055">
    <property type="entry name" value="Sig_transdc_His_kinase_DctB"/>
</dbReference>
<organism evidence="14 15">
    <name type="scientific">Sphingomonas mollis</name>
    <dbReference type="NCBI Taxonomy" id="2795726"/>
    <lineage>
        <taxon>Bacteria</taxon>
        <taxon>Pseudomonadati</taxon>
        <taxon>Pseudomonadota</taxon>
        <taxon>Alphaproteobacteria</taxon>
        <taxon>Sphingomonadales</taxon>
        <taxon>Sphingomonadaceae</taxon>
        <taxon>Sphingomonas</taxon>
    </lineage>
</organism>
<dbReference type="Pfam" id="PF02518">
    <property type="entry name" value="HATPase_c"/>
    <property type="match status" value="1"/>
</dbReference>
<dbReference type="InterPro" id="IPR036890">
    <property type="entry name" value="HATPase_C_sf"/>
</dbReference>
<evidence type="ECO:0000256" key="12">
    <source>
        <dbReference type="ARBA" id="ARBA00023012"/>
    </source>
</evidence>
<evidence type="ECO:0000256" key="6">
    <source>
        <dbReference type="ARBA" id="ARBA00022679"/>
    </source>
</evidence>
<gene>
    <name evidence="14" type="ORF">JAO74_03845</name>
</gene>
<dbReference type="InterPro" id="IPR005467">
    <property type="entry name" value="His_kinase_dom"/>
</dbReference>
<reference evidence="15" key="1">
    <citation type="submission" date="2020-12" db="EMBL/GenBank/DDBJ databases">
        <title>Hymenobacter sp.</title>
        <authorList>
            <person name="Kim M.K."/>
        </authorList>
    </citation>
    <scope>NUCLEOTIDE SEQUENCE [LARGE SCALE GENOMIC DNA]</scope>
    <source>
        <strain evidence="15">BT553</strain>
    </source>
</reference>
<proteinExistence type="predicted"/>
<dbReference type="SMART" id="SM00388">
    <property type="entry name" value="HisKA"/>
    <property type="match status" value="1"/>
</dbReference>
<feature type="domain" description="Histidine kinase" evidence="13">
    <location>
        <begin position="370"/>
        <end position="578"/>
    </location>
</feature>
<keyword evidence="12" id="KW-0902">Two-component regulatory system</keyword>
<dbReference type="EC" id="2.7.13.3" evidence="3"/>
<dbReference type="InterPro" id="IPR003661">
    <property type="entry name" value="HisK_dim/P_dom"/>
</dbReference>
<dbReference type="SUPFAM" id="SSF103190">
    <property type="entry name" value="Sensory domain-like"/>
    <property type="match status" value="1"/>
</dbReference>
<keyword evidence="11" id="KW-1133">Transmembrane helix</keyword>
<keyword evidence="6" id="KW-0808">Transferase</keyword>
<keyword evidence="8" id="KW-0547">Nucleotide-binding</keyword>
<keyword evidence="9 14" id="KW-0418">Kinase</keyword>
<evidence type="ECO:0000259" key="13">
    <source>
        <dbReference type="PROSITE" id="PS50109"/>
    </source>
</evidence>
<dbReference type="PANTHER" id="PTHR43065">
    <property type="entry name" value="SENSOR HISTIDINE KINASE"/>
    <property type="match status" value="1"/>
</dbReference>
<keyword evidence="7" id="KW-0812">Transmembrane</keyword>
<dbReference type="PROSITE" id="PS50109">
    <property type="entry name" value="HIS_KIN"/>
    <property type="match status" value="1"/>
</dbReference>
<dbReference type="Gene3D" id="3.30.450.20">
    <property type="entry name" value="PAS domain"/>
    <property type="match status" value="2"/>
</dbReference>
<comment type="subcellular location">
    <subcellularLocation>
        <location evidence="2">Cell membrane</location>
        <topology evidence="2">Multi-pass membrane protein</topology>
    </subcellularLocation>
</comment>
<comment type="caution">
    <text evidence="14">The sequence shown here is derived from an EMBL/GenBank/DDBJ whole genome shotgun (WGS) entry which is preliminary data.</text>
</comment>
<accession>A0ABS0XLM9</accession>
<dbReference type="InterPro" id="IPR003594">
    <property type="entry name" value="HATPase_dom"/>
</dbReference>
<keyword evidence="5" id="KW-0597">Phosphoprotein</keyword>
<dbReference type="EMBL" id="JAELXS010000002">
    <property type="protein sequence ID" value="MBJ6120922.1"/>
    <property type="molecule type" value="Genomic_DNA"/>
</dbReference>
<dbReference type="PRINTS" id="PR00344">
    <property type="entry name" value="BCTRLSENSOR"/>
</dbReference>
<dbReference type="SUPFAM" id="SSF55874">
    <property type="entry name" value="ATPase domain of HSP90 chaperone/DNA topoisomerase II/histidine kinase"/>
    <property type="match status" value="1"/>
</dbReference>
<dbReference type="SMART" id="SM00387">
    <property type="entry name" value="HATPase_c"/>
    <property type="match status" value="1"/>
</dbReference>
<dbReference type="PANTHER" id="PTHR43065:SF46">
    <property type="entry name" value="C4-DICARBOXYLATE TRANSPORT SENSOR PROTEIN DCTB"/>
    <property type="match status" value="1"/>
</dbReference>
<dbReference type="CDD" id="cd00082">
    <property type="entry name" value="HisKA"/>
    <property type="match status" value="1"/>
</dbReference>
<evidence type="ECO:0000256" key="9">
    <source>
        <dbReference type="ARBA" id="ARBA00022777"/>
    </source>
</evidence>
<dbReference type="PIRSF" id="PIRSF036431">
    <property type="entry name" value="STHK_DctB"/>
    <property type="match status" value="1"/>
</dbReference>
<protein>
    <recommendedName>
        <fullName evidence="3">histidine kinase</fullName>
        <ecNumber evidence="3">2.7.13.3</ecNumber>
    </recommendedName>
</protein>
<dbReference type="Gene3D" id="3.30.565.10">
    <property type="entry name" value="Histidine kinase-like ATPase, C-terminal domain"/>
    <property type="match status" value="1"/>
</dbReference>
<dbReference type="Proteomes" id="UP000640426">
    <property type="component" value="Unassembled WGS sequence"/>
</dbReference>
<evidence type="ECO:0000256" key="5">
    <source>
        <dbReference type="ARBA" id="ARBA00022553"/>
    </source>
</evidence>
<evidence type="ECO:0000256" key="4">
    <source>
        <dbReference type="ARBA" id="ARBA00022475"/>
    </source>
</evidence>
<dbReference type="Gene3D" id="6.10.250.3020">
    <property type="match status" value="1"/>
</dbReference>
<dbReference type="Gene3D" id="1.10.287.130">
    <property type="match status" value="1"/>
</dbReference>
<dbReference type="GO" id="GO:0016301">
    <property type="term" value="F:kinase activity"/>
    <property type="evidence" value="ECO:0007669"/>
    <property type="project" value="UniProtKB-KW"/>
</dbReference>
<evidence type="ECO:0000256" key="1">
    <source>
        <dbReference type="ARBA" id="ARBA00000085"/>
    </source>
</evidence>
<sequence>MTARWWRWALLIAVLPVAAALIVGGIAQRQALARLATATQIDARLRQALLISEVARFRLLPLALAGDRDLLAAVTGEQSARRLLNVKLEALADTTGAAVIYVLDPQGRAIAASNWRTPGSFIGQDYAFRPYYVEAERRGSASQFGLGTVSRRPGLYLSRRVAGGGVIVVKLEFNRIERQWRQAGGITLITDAAGVVLVTSRPDWRFATTGPLPADRAARIRTELQSGAGSLLPLPLRSLSSDPRRVVVAGTAAPMLKERLAPVDGWQLALIVPTGDVERTMRSAQIATVFAMLALIGLAWGICERNRRRAVQIASAAARTAELQEAVAIRTAELRREMDERIASEARADTLREGLRQANRLATLGQVTASVAHETAQPVAAIRTYAANSERLLERGDNNQVQANLQAIGRLADRIGTVTAELRGFARKGAGVIQPIALHEAIDGAQLILKERLAAIDFHVPDIAPDLLVLAGKVRLEQVLVNLLQNAAEALADRPDAAIILTVDVTDEEVHVDIVDNGPGIDDTVADRIFTPFITSRASGLGLGLVIALDIMTDMGGTLQLLPSDRGARFRLSLRRPA</sequence>
<evidence type="ECO:0000313" key="14">
    <source>
        <dbReference type="EMBL" id="MBJ6120922.1"/>
    </source>
</evidence>
<keyword evidence="10" id="KW-0067">ATP-binding</keyword>
<dbReference type="InterPro" id="IPR004358">
    <property type="entry name" value="Sig_transdc_His_kin-like_C"/>
</dbReference>
<evidence type="ECO:0000256" key="10">
    <source>
        <dbReference type="ARBA" id="ARBA00022840"/>
    </source>
</evidence>
<comment type="catalytic activity">
    <reaction evidence="1">
        <text>ATP + protein L-histidine = ADP + protein N-phospho-L-histidine.</text>
        <dbReference type="EC" id="2.7.13.3"/>
    </reaction>
</comment>
<evidence type="ECO:0000256" key="3">
    <source>
        <dbReference type="ARBA" id="ARBA00012438"/>
    </source>
</evidence>
<dbReference type="InterPro" id="IPR029151">
    <property type="entry name" value="Sensor-like_sf"/>
</dbReference>
<evidence type="ECO:0000256" key="7">
    <source>
        <dbReference type="ARBA" id="ARBA00022692"/>
    </source>
</evidence>
<evidence type="ECO:0000256" key="8">
    <source>
        <dbReference type="ARBA" id="ARBA00022741"/>
    </source>
</evidence>
<dbReference type="InterPro" id="IPR036097">
    <property type="entry name" value="HisK_dim/P_sf"/>
</dbReference>
<dbReference type="SUPFAM" id="SSF47384">
    <property type="entry name" value="Homodimeric domain of signal transducing histidine kinase"/>
    <property type="match status" value="1"/>
</dbReference>
<keyword evidence="4" id="KW-1003">Cell membrane</keyword>